<evidence type="ECO:0000313" key="1">
    <source>
        <dbReference type="EMBL" id="VDO59259.1"/>
    </source>
</evidence>
<evidence type="ECO:0000313" key="3">
    <source>
        <dbReference type="WBParaSite" id="HPLM_0001625601-mRNA-1"/>
    </source>
</evidence>
<reference evidence="3" key="1">
    <citation type="submission" date="2017-02" db="UniProtKB">
        <authorList>
            <consortium name="WormBaseParasite"/>
        </authorList>
    </citation>
    <scope>IDENTIFICATION</scope>
</reference>
<gene>
    <name evidence="1" type="ORF">HPLM_LOCUS16248</name>
</gene>
<protein>
    <submittedName>
        <fullName evidence="1 3">Uncharacterized protein</fullName>
    </submittedName>
</protein>
<dbReference type="Proteomes" id="UP000268014">
    <property type="component" value="Unassembled WGS sequence"/>
</dbReference>
<dbReference type="WBParaSite" id="HPLM_0001625601-mRNA-1">
    <property type="protein sequence ID" value="HPLM_0001625601-mRNA-1"/>
    <property type="gene ID" value="HPLM_0001625601"/>
</dbReference>
<dbReference type="AlphaFoldDB" id="A0A0N4WWV6"/>
<organism evidence="3">
    <name type="scientific">Haemonchus placei</name>
    <name type="common">Barber's pole worm</name>
    <dbReference type="NCBI Taxonomy" id="6290"/>
    <lineage>
        <taxon>Eukaryota</taxon>
        <taxon>Metazoa</taxon>
        <taxon>Ecdysozoa</taxon>
        <taxon>Nematoda</taxon>
        <taxon>Chromadorea</taxon>
        <taxon>Rhabditida</taxon>
        <taxon>Rhabditina</taxon>
        <taxon>Rhabditomorpha</taxon>
        <taxon>Strongyloidea</taxon>
        <taxon>Trichostrongylidae</taxon>
        <taxon>Haemonchus</taxon>
    </lineage>
</organism>
<proteinExistence type="predicted"/>
<name>A0A0N4WWV6_HAEPC</name>
<keyword evidence="2" id="KW-1185">Reference proteome</keyword>
<dbReference type="EMBL" id="UZAF01019334">
    <property type="protein sequence ID" value="VDO59259.1"/>
    <property type="molecule type" value="Genomic_DNA"/>
</dbReference>
<sequence>MWDGFPLRKKNSNFCRIRYCSGGTRYCRETAGIVCKQFFAMKLPRITNKIFIKFSVC</sequence>
<accession>A0A0N4WWV6</accession>
<reference evidence="1 2" key="2">
    <citation type="submission" date="2018-11" db="EMBL/GenBank/DDBJ databases">
        <authorList>
            <consortium name="Pathogen Informatics"/>
        </authorList>
    </citation>
    <scope>NUCLEOTIDE SEQUENCE [LARGE SCALE GENOMIC DNA]</scope>
    <source>
        <strain evidence="1 2">MHpl1</strain>
    </source>
</reference>
<evidence type="ECO:0000313" key="2">
    <source>
        <dbReference type="Proteomes" id="UP000268014"/>
    </source>
</evidence>